<dbReference type="PANTHER" id="PTHR30441">
    <property type="entry name" value="DUF748 DOMAIN-CONTAINING PROTEIN"/>
    <property type="match status" value="1"/>
</dbReference>
<dbReference type="AlphaFoldDB" id="A0A084T226"/>
<proteinExistence type="predicted"/>
<name>A0A084T226_9BACT</name>
<sequence>MESPGGRRPRQRLVRIIAGALLVLVALPAVVLVTAVAALHNLAHPWLKQRIVSSVEAATGLQLDYQAAQVAVLSGLRLEGLVVRTPPPFQGVAPELLRVGSLEAQWSPGSLISGTTRVERVTVRDVAFVLVADDAGPTSLTGLTSPEAPATPPLEAPLGASQQVAALLASAPPVGKVEVSGVSLGYVRVRNGEVLERWSLRGLAAEVEARHQDDGWKLFAKTGQTGTPLPLELSREGPAIQPAQALLELSLSAEAGASAAQARVDLDVTRQTFDPRLSIRPLLHGTVSAKFDAEKRHIALELDRTQLTDSAEVQARLVLPDAADVPPVLTRALAEIDLGQLLQRLPAEWRPFSLERGKVHLDAQEVTLSAMPQLGAQGRLGLEVDVAALQLARDGLRVALGGGRVSLVATPDPQKGLAARLTFGLQGLDVGGPTALRVPKASGELKGHQLRPDSSSPIQVAGDAALSGMVEALDVRASGLRATAQRLGFQLHAPLTGEPPFALKADLPVEALQVLTADGREVLKGPVHVKLGVSEAFPRLDEPRLSRARARLELDVGTMHASVDATKGTDAVAYTLAVQTPDLAAARPFIPDSVAARLPWKHLAVDLTSTGTLAALFSSSPRVEHRTELRLQRPGWDDVSASNVAVVMRSRGDAWRHKGDLDLRIEGLRVGENDAGSQHQTLTLDLDRRKPSLRLGLTSQAGLKLALDAALAFDRKSRSLRCDVTSAIPPLGALTPLLARAGVPRELEPSKLELNVDLHGTLLGVLTDIAADGTPSLTPNPARTAHFEGKAVVDARGIRWREDARSINLPALLRWQVESRAEGPRRIVHSHLTVEKLNVGLSDRRLSFAEVSSDTTATFTEKWEADELALKQHLKVRSLEQKPALPYPVQDLEWSFSARREPNGLIHIPDLQLTHAGTSTQLNAEGRLELGEDRRRLAVQGKLKQDLSKLARPGILESSGDVTLDFQVASPNLVVFRTLSNVLLQNVNLRLPESGVTLEALDGNVPLTENVELLDGQVKLLDDIEVNPYSMLRFADQHPLLSRSGFMSVGSITTPLISIAPLAGNLSINQNMFSLSQLEMGVRGGRITGQCVLDWRGKHSTLEARVRATGVKSSRGEPFDGNAAVVISGKDRSVNGRAEILRIGNRHLLDLLDLEDPHHTDPATNRVRYALSVGYPEHVRVSFNQGFGRIRITMGGLARFLSIDEIRGIPMGPIFDRAIESMSPPEATP</sequence>
<evidence type="ECO:0000256" key="1">
    <source>
        <dbReference type="SAM" id="Phobius"/>
    </source>
</evidence>
<dbReference type="Proteomes" id="UP000028547">
    <property type="component" value="Unassembled WGS sequence"/>
</dbReference>
<dbReference type="GO" id="GO:0005886">
    <property type="term" value="C:plasma membrane"/>
    <property type="evidence" value="ECO:0007669"/>
    <property type="project" value="TreeGrafter"/>
</dbReference>
<feature type="transmembrane region" description="Helical" evidence="1">
    <location>
        <begin position="12"/>
        <end position="39"/>
    </location>
</feature>
<gene>
    <name evidence="2" type="ORF">Q664_00885</name>
</gene>
<dbReference type="RefSeq" id="WP_043388766.1">
    <property type="nucleotide sequence ID" value="NZ_JPMI01000004.1"/>
</dbReference>
<comment type="caution">
    <text evidence="2">The sequence shown here is derived from an EMBL/GenBank/DDBJ whole genome shotgun (WGS) entry which is preliminary data.</text>
</comment>
<reference evidence="2 3" key="1">
    <citation type="submission" date="2014-07" db="EMBL/GenBank/DDBJ databases">
        <title>Draft Genome Sequence of Gephyronic Acid Producer, Cystobacter violaceus Strain Cb vi76.</title>
        <authorList>
            <person name="Stevens D.C."/>
            <person name="Young J."/>
            <person name="Carmichael R."/>
            <person name="Tan J."/>
            <person name="Taylor R.E."/>
        </authorList>
    </citation>
    <scope>NUCLEOTIDE SEQUENCE [LARGE SCALE GENOMIC DNA]</scope>
    <source>
        <strain evidence="2 3">Cb vi76</strain>
    </source>
</reference>
<evidence type="ECO:0000313" key="2">
    <source>
        <dbReference type="EMBL" id="KFA94761.1"/>
    </source>
</evidence>
<dbReference type="GO" id="GO:0090313">
    <property type="term" value="P:regulation of protein targeting to membrane"/>
    <property type="evidence" value="ECO:0007669"/>
    <property type="project" value="TreeGrafter"/>
</dbReference>
<dbReference type="EMBL" id="JPMI01000004">
    <property type="protein sequence ID" value="KFA94761.1"/>
    <property type="molecule type" value="Genomic_DNA"/>
</dbReference>
<keyword evidence="1" id="KW-0472">Membrane</keyword>
<dbReference type="PANTHER" id="PTHR30441:SF4">
    <property type="entry name" value="PROTEIN ASMA"/>
    <property type="match status" value="1"/>
</dbReference>
<keyword evidence="1" id="KW-1133">Transmembrane helix</keyword>
<dbReference type="InterPro" id="IPR052894">
    <property type="entry name" value="AsmA-related"/>
</dbReference>
<keyword evidence="1" id="KW-0812">Transmembrane</keyword>
<protein>
    <submittedName>
        <fullName evidence="2">Uncharacterized protein</fullName>
    </submittedName>
</protein>
<accession>A0A084T226</accession>
<evidence type="ECO:0000313" key="3">
    <source>
        <dbReference type="Proteomes" id="UP000028547"/>
    </source>
</evidence>
<organism evidence="2 3">
    <name type="scientific">Archangium violaceum Cb vi76</name>
    <dbReference type="NCBI Taxonomy" id="1406225"/>
    <lineage>
        <taxon>Bacteria</taxon>
        <taxon>Pseudomonadati</taxon>
        <taxon>Myxococcota</taxon>
        <taxon>Myxococcia</taxon>
        <taxon>Myxococcales</taxon>
        <taxon>Cystobacterineae</taxon>
        <taxon>Archangiaceae</taxon>
        <taxon>Archangium</taxon>
    </lineage>
</organism>